<feature type="active site" description="Nucleophile" evidence="15">
    <location>
        <position position="281"/>
    </location>
</feature>
<dbReference type="Pfam" id="PF00128">
    <property type="entry name" value="Alpha-amylase"/>
    <property type="match status" value="1"/>
</dbReference>
<dbReference type="InterPro" id="IPR014756">
    <property type="entry name" value="Ig_E-set"/>
</dbReference>
<feature type="site" description="Transition state stabilizer" evidence="17">
    <location>
        <position position="414"/>
    </location>
</feature>
<dbReference type="InterPro" id="IPR044901">
    <property type="entry name" value="Trehalose_TreZ_E-set_sf"/>
</dbReference>
<evidence type="ECO:0000313" key="20">
    <source>
        <dbReference type="EMBL" id="GGF39183.1"/>
    </source>
</evidence>
<evidence type="ECO:0000256" key="5">
    <source>
        <dbReference type="ARBA" id="ARBA00015938"/>
    </source>
</evidence>
<dbReference type="Pfam" id="PF11941">
    <property type="entry name" value="DUF3459"/>
    <property type="match status" value="1"/>
</dbReference>
<feature type="binding site" evidence="16">
    <location>
        <begin position="343"/>
        <end position="347"/>
    </location>
    <ligand>
        <name>substrate</name>
    </ligand>
</feature>
<evidence type="ECO:0000256" key="8">
    <source>
        <dbReference type="ARBA" id="ARBA00023277"/>
    </source>
</evidence>
<comment type="pathway">
    <text evidence="2 14">Glycan biosynthesis; trehalose biosynthesis.</text>
</comment>
<dbReference type="InterPro" id="IPR012768">
    <property type="entry name" value="Trehalose_TreZ"/>
</dbReference>
<dbReference type="InterPro" id="IPR006047">
    <property type="entry name" value="GH13_cat_dom"/>
</dbReference>
<evidence type="ECO:0000256" key="10">
    <source>
        <dbReference type="ARBA" id="ARBA00032057"/>
    </source>
</evidence>
<keyword evidence="9 14" id="KW-0326">Glycosidase</keyword>
<dbReference type="GO" id="GO:0033942">
    <property type="term" value="F:4-alpha-D-(1-&gt;4)-alpha-D-glucanotrehalose trehalohydrolase activity"/>
    <property type="evidence" value="ECO:0007669"/>
    <property type="project" value="UniProtKB-EC"/>
</dbReference>
<dbReference type="EMBL" id="BMGP01000007">
    <property type="protein sequence ID" value="GGF39183.1"/>
    <property type="molecule type" value="Genomic_DNA"/>
</dbReference>
<evidence type="ECO:0000256" key="18">
    <source>
        <dbReference type="SAM" id="MobiDB-lite"/>
    </source>
</evidence>
<dbReference type="NCBIfam" id="TIGR02402">
    <property type="entry name" value="trehalose_TreZ"/>
    <property type="match status" value="1"/>
</dbReference>
<evidence type="ECO:0000256" key="7">
    <source>
        <dbReference type="ARBA" id="ARBA00022801"/>
    </source>
</evidence>
<dbReference type="RefSeq" id="WP_188680675.1">
    <property type="nucleotide sequence ID" value="NZ_BMGP01000007.1"/>
</dbReference>
<dbReference type="PIRSF" id="PIRSF006337">
    <property type="entry name" value="Trehalose_TreZ"/>
    <property type="match status" value="1"/>
</dbReference>
<dbReference type="InterPro" id="IPR022567">
    <property type="entry name" value="DUF3459"/>
</dbReference>
<evidence type="ECO:0000259" key="19">
    <source>
        <dbReference type="SMART" id="SM00642"/>
    </source>
</evidence>
<dbReference type="Gene3D" id="2.60.40.10">
    <property type="entry name" value="Immunoglobulins"/>
    <property type="match status" value="1"/>
</dbReference>
<comment type="subcellular location">
    <subcellularLocation>
        <location evidence="1 15">Cytoplasm</location>
    </subcellularLocation>
</comment>
<dbReference type="InterPro" id="IPR013783">
    <property type="entry name" value="Ig-like_fold"/>
</dbReference>
<feature type="active site" description="Proton donor" evidence="15">
    <location>
        <position position="318"/>
    </location>
</feature>
<dbReference type="SUPFAM" id="SSF51445">
    <property type="entry name" value="(Trans)glycosidases"/>
    <property type="match status" value="1"/>
</dbReference>
<feature type="binding site" evidence="16">
    <location>
        <begin position="413"/>
        <end position="418"/>
    </location>
    <ligand>
        <name>substrate</name>
    </ligand>
</feature>
<evidence type="ECO:0000256" key="3">
    <source>
        <dbReference type="ARBA" id="ARBA00008061"/>
    </source>
</evidence>
<evidence type="ECO:0000256" key="1">
    <source>
        <dbReference type="ARBA" id="ARBA00004496"/>
    </source>
</evidence>
<organism evidence="20 21">
    <name type="scientific">Subtercola lobariae</name>
    <dbReference type="NCBI Taxonomy" id="1588641"/>
    <lineage>
        <taxon>Bacteria</taxon>
        <taxon>Bacillati</taxon>
        <taxon>Actinomycetota</taxon>
        <taxon>Actinomycetes</taxon>
        <taxon>Micrococcales</taxon>
        <taxon>Microbacteriaceae</taxon>
        <taxon>Subtercola</taxon>
    </lineage>
</organism>
<keyword evidence="6" id="KW-0963">Cytoplasm</keyword>
<evidence type="ECO:0000256" key="17">
    <source>
        <dbReference type="PIRSR" id="PIRSR006337-3"/>
    </source>
</evidence>
<gene>
    <name evidence="20" type="primary">treZ</name>
    <name evidence="20" type="ORF">GCM10011399_35070</name>
</gene>
<comment type="similarity">
    <text evidence="3 14">Belongs to the glycosyl hydrolase 13 family.</text>
</comment>
<keyword evidence="8" id="KW-0119">Carbohydrate metabolism</keyword>
<proteinExistence type="inferred from homology"/>
<evidence type="ECO:0000256" key="13">
    <source>
        <dbReference type="NCBIfam" id="TIGR02402"/>
    </source>
</evidence>
<evidence type="ECO:0000256" key="4">
    <source>
        <dbReference type="ARBA" id="ARBA00012268"/>
    </source>
</evidence>
<name>A0A917BF58_9MICO</name>
<dbReference type="Gene3D" id="1.10.10.760">
    <property type="entry name" value="E-set domains of sugar-utilizing enzymes"/>
    <property type="match status" value="1"/>
</dbReference>
<dbReference type="CDD" id="cd02853">
    <property type="entry name" value="E_set_MTHase_like_N"/>
    <property type="match status" value="1"/>
</dbReference>
<accession>A0A917BF58</accession>
<feature type="binding site" evidence="16">
    <location>
        <begin position="279"/>
        <end position="284"/>
    </location>
    <ligand>
        <name>substrate</name>
    </ligand>
</feature>
<dbReference type="EC" id="3.2.1.141" evidence="4 13"/>
<dbReference type="Proteomes" id="UP000598775">
    <property type="component" value="Unassembled WGS sequence"/>
</dbReference>
<evidence type="ECO:0000256" key="2">
    <source>
        <dbReference type="ARBA" id="ARBA00005199"/>
    </source>
</evidence>
<evidence type="ECO:0000256" key="12">
    <source>
        <dbReference type="ARBA" id="ARBA00034013"/>
    </source>
</evidence>
<comment type="catalytic activity">
    <reaction evidence="12 14">
        <text>hydrolysis of (1-&gt;4)-alpha-D-glucosidic linkage in 4-alpha-D-[(1-&gt;4)-alpha-D-glucanosyl]n trehalose to yield trehalose and (1-&gt;4)-alpha-D-glucan.</text>
        <dbReference type="EC" id="3.2.1.141"/>
    </reaction>
</comment>
<dbReference type="Gene3D" id="3.20.20.80">
    <property type="entry name" value="Glycosidases"/>
    <property type="match status" value="1"/>
</dbReference>
<feature type="domain" description="Glycosyl hydrolase family 13 catalytic" evidence="19">
    <location>
        <begin position="113"/>
        <end position="481"/>
    </location>
</feature>
<keyword evidence="7 14" id="KW-0378">Hydrolase</keyword>
<dbReference type="PANTHER" id="PTHR43651:SF11">
    <property type="entry name" value="MALTO-OLIGOSYLTREHALOSE TREHALOHYDROLASE"/>
    <property type="match status" value="1"/>
</dbReference>
<evidence type="ECO:0000256" key="11">
    <source>
        <dbReference type="ARBA" id="ARBA00033284"/>
    </source>
</evidence>
<evidence type="ECO:0000256" key="16">
    <source>
        <dbReference type="PIRSR" id="PIRSR006337-2"/>
    </source>
</evidence>
<dbReference type="CDD" id="cd11325">
    <property type="entry name" value="AmyAc_GTHase"/>
    <property type="match status" value="1"/>
</dbReference>
<feature type="region of interest" description="Disordered" evidence="18">
    <location>
        <begin position="30"/>
        <end position="57"/>
    </location>
</feature>
<protein>
    <recommendedName>
        <fullName evidence="5 13">Malto-oligosyltrehalose trehalohydrolase</fullName>
        <shortName evidence="14">MTHase</shortName>
        <ecNumber evidence="4 13">3.2.1.141</ecNumber>
    </recommendedName>
    <alternativeName>
        <fullName evidence="11 14">4-alpha-D-((1-&gt;4)-alpha-D-glucano)trehalose trehalohydrolase</fullName>
    </alternativeName>
    <alternativeName>
        <fullName evidence="10 14">Maltooligosyl trehalose trehalohydrolase</fullName>
    </alternativeName>
</protein>
<dbReference type="SMART" id="SM00642">
    <property type="entry name" value="Aamy"/>
    <property type="match status" value="1"/>
</dbReference>
<reference evidence="20 21" key="1">
    <citation type="journal article" date="2014" name="Int. J. Syst. Evol. Microbiol.">
        <title>Complete genome sequence of Corynebacterium casei LMG S-19264T (=DSM 44701T), isolated from a smear-ripened cheese.</title>
        <authorList>
            <consortium name="US DOE Joint Genome Institute (JGI-PGF)"/>
            <person name="Walter F."/>
            <person name="Albersmeier A."/>
            <person name="Kalinowski J."/>
            <person name="Ruckert C."/>
        </authorList>
    </citation>
    <scope>NUCLEOTIDE SEQUENCE [LARGE SCALE GENOMIC DNA]</scope>
    <source>
        <strain evidence="20 21">CGMCC 1.12976</strain>
    </source>
</reference>
<sequence>MALKQFDVWAPRARSVTLRLHELAAKEADARDLAAADEAASTDPDASESRVPGTKSVPMTARGDGWFTASELDGYVDADYGYVLDDNEELVLPDPRSRRQPNGVHELSRTFDPRRFEWSDSSWKGRQLAGGEIYELHIGTFTPEGTLDAAIGKLDHLVSIGVDFVELLPVNAFNGTHNWGYDGVLWFAVHELYGGPEGYQRFVDACHAKGLAVIQDVVYNHFGPSGNYLPLFGPYLNDAKANTWGASINLDGPDSAEVRRFIIDNALMWLNDYHVDGLRLDAVHALHDESHPHLLAQLSTEVDALSSFLGRPLTLIAESDLNDPVMFTPRESEGYGLSGQWSDDFHHAVHVALTGETTGYYADFEPISALAKVLTEGFFHNGTWSSFREKPHGKPIDTENTSSWRLVVANQNHDQIGNRATGDRLSASLSDGQLAIAAVLTLLGPFTPMLFMGEEWAASTPWQFFTSHPEPELGEATAKGRIAEFAKMGWDESAVPDPQDPKTFENSKLDWSEAESGRHAALLRLYRELARLRRSAPEFTDPRFDETSVRFDEAAHWFELRRGPVSILINFGSDPIDSSIIDAEVGEVILSTQDVLADAVATTPDTLTTLPPHSATVYRRRA</sequence>
<dbReference type="SUPFAM" id="SSF81296">
    <property type="entry name" value="E set domains"/>
    <property type="match status" value="1"/>
</dbReference>
<evidence type="ECO:0000256" key="6">
    <source>
        <dbReference type="ARBA" id="ARBA00022490"/>
    </source>
</evidence>
<dbReference type="PANTHER" id="PTHR43651">
    <property type="entry name" value="1,4-ALPHA-GLUCAN-BRANCHING ENZYME"/>
    <property type="match status" value="1"/>
</dbReference>
<evidence type="ECO:0000256" key="15">
    <source>
        <dbReference type="PIRSR" id="PIRSR006337-1"/>
    </source>
</evidence>
<keyword evidence="21" id="KW-1185">Reference proteome</keyword>
<evidence type="ECO:0000256" key="9">
    <source>
        <dbReference type="ARBA" id="ARBA00023295"/>
    </source>
</evidence>
<comment type="caution">
    <text evidence="20">The sequence shown here is derived from an EMBL/GenBank/DDBJ whole genome shotgun (WGS) entry which is preliminary data.</text>
</comment>
<dbReference type="AlphaFoldDB" id="A0A917BF58"/>
<dbReference type="InterPro" id="IPR017853">
    <property type="entry name" value="GH"/>
</dbReference>
<evidence type="ECO:0000313" key="21">
    <source>
        <dbReference type="Proteomes" id="UP000598775"/>
    </source>
</evidence>
<dbReference type="GO" id="GO:0005992">
    <property type="term" value="P:trehalose biosynthetic process"/>
    <property type="evidence" value="ECO:0007669"/>
    <property type="project" value="UniProtKB-UniRule"/>
</dbReference>
<dbReference type="GO" id="GO:0005737">
    <property type="term" value="C:cytoplasm"/>
    <property type="evidence" value="ECO:0007669"/>
    <property type="project" value="UniProtKB-SubCell"/>
</dbReference>
<evidence type="ECO:0000256" key="14">
    <source>
        <dbReference type="PIRNR" id="PIRNR006337"/>
    </source>
</evidence>